<feature type="compositionally biased region" description="Polar residues" evidence="1">
    <location>
        <begin position="26"/>
        <end position="36"/>
    </location>
</feature>
<reference evidence="2 3" key="1">
    <citation type="submission" date="2015-07" db="EMBL/GenBank/DDBJ databases">
        <title>Draft genome sequence of the Amantichitinum ursilacus IGB-41, a new chitin-degrading bacterium.</title>
        <authorList>
            <person name="Kirstahler P."/>
            <person name="Guenther M."/>
            <person name="Grumaz C."/>
            <person name="Rupp S."/>
            <person name="Zibek S."/>
            <person name="Sohn K."/>
        </authorList>
    </citation>
    <scope>NUCLEOTIDE SEQUENCE [LARGE SCALE GENOMIC DNA]</scope>
    <source>
        <strain evidence="2 3">IGB-41</strain>
    </source>
</reference>
<dbReference type="Proteomes" id="UP000037939">
    <property type="component" value="Unassembled WGS sequence"/>
</dbReference>
<comment type="caution">
    <text evidence="2">The sequence shown here is derived from an EMBL/GenBank/DDBJ whole genome shotgun (WGS) entry which is preliminary data.</text>
</comment>
<accession>A0A0N0GRI6</accession>
<evidence type="ECO:0000313" key="3">
    <source>
        <dbReference type="Proteomes" id="UP000037939"/>
    </source>
</evidence>
<gene>
    <name evidence="2" type="ORF">WG78_02340</name>
</gene>
<sequence>MLNATSSPALTYTPASLQAEALAYQPPSSKPDTPATSRLPPATPTEDAAADQFSGGQGGNLQAAIAQLNQGSGGWISVKKSPDLTVALTVVSANGQETGFDDYQRGSVLHTSV</sequence>
<dbReference type="STRING" id="857265.WG78_02340"/>
<dbReference type="RefSeq" id="WP_053936146.1">
    <property type="nucleotide sequence ID" value="NZ_LAQT01000001.1"/>
</dbReference>
<feature type="region of interest" description="Disordered" evidence="1">
    <location>
        <begin position="21"/>
        <end position="58"/>
    </location>
</feature>
<evidence type="ECO:0000313" key="2">
    <source>
        <dbReference type="EMBL" id="KPC55459.1"/>
    </source>
</evidence>
<organism evidence="2 3">
    <name type="scientific">Amantichitinum ursilacus</name>
    <dbReference type="NCBI Taxonomy" id="857265"/>
    <lineage>
        <taxon>Bacteria</taxon>
        <taxon>Pseudomonadati</taxon>
        <taxon>Pseudomonadota</taxon>
        <taxon>Betaproteobacteria</taxon>
        <taxon>Neisseriales</taxon>
        <taxon>Chitinibacteraceae</taxon>
        <taxon>Amantichitinum</taxon>
    </lineage>
</organism>
<dbReference type="EMBL" id="LAQT01000001">
    <property type="protein sequence ID" value="KPC55459.1"/>
    <property type="molecule type" value="Genomic_DNA"/>
</dbReference>
<dbReference type="AlphaFoldDB" id="A0A0N0GRI6"/>
<proteinExistence type="predicted"/>
<keyword evidence="3" id="KW-1185">Reference proteome</keyword>
<protein>
    <submittedName>
        <fullName evidence="2">Uncharacterized protein</fullName>
    </submittedName>
</protein>
<name>A0A0N0GRI6_9NEIS</name>
<evidence type="ECO:0000256" key="1">
    <source>
        <dbReference type="SAM" id="MobiDB-lite"/>
    </source>
</evidence>